<dbReference type="AlphaFoldDB" id="A0AA38VWM7"/>
<comment type="caution">
    <text evidence="1">The sequence shown here is derived from an EMBL/GenBank/DDBJ whole genome shotgun (WGS) entry which is preliminary data.</text>
</comment>
<keyword evidence="2" id="KW-1185">Reference proteome</keyword>
<protein>
    <submittedName>
        <fullName evidence="1">Uncharacterized protein</fullName>
    </submittedName>
</protein>
<reference evidence="1" key="1">
    <citation type="submission" date="2023-03" db="EMBL/GenBank/DDBJ databases">
        <title>Chromosome-scale reference genome and RAD-based genetic map of yellow starthistle (Centaurea solstitialis) reveal putative structural variation and QTLs associated with invader traits.</title>
        <authorList>
            <person name="Reatini B."/>
            <person name="Cang F.A."/>
            <person name="Jiang Q."/>
            <person name="Mckibben M.T.W."/>
            <person name="Barker M.S."/>
            <person name="Rieseberg L.H."/>
            <person name="Dlugosch K.M."/>
        </authorList>
    </citation>
    <scope>NUCLEOTIDE SEQUENCE</scope>
    <source>
        <strain evidence="1">CAN-66</strain>
        <tissue evidence="1">Leaf</tissue>
    </source>
</reference>
<dbReference type="Proteomes" id="UP001172457">
    <property type="component" value="Chromosome 7"/>
</dbReference>
<dbReference type="EMBL" id="JARYMX010000007">
    <property type="protein sequence ID" value="KAJ9540877.1"/>
    <property type="molecule type" value="Genomic_DNA"/>
</dbReference>
<gene>
    <name evidence="1" type="ORF">OSB04_027383</name>
</gene>
<evidence type="ECO:0000313" key="2">
    <source>
        <dbReference type="Proteomes" id="UP001172457"/>
    </source>
</evidence>
<sequence length="347" mass="40270">MFTVLEEHPKWTADKKEVDCYVEKRGVGLEPVIINSWSRQKLEYFIDRWERVFGKELDGKLRGFTLPDRIDVGDDDDDDTSDDDVLSDHDFVTDTRPKKVSWSDRQDCDRFCSVKKAVSCLWSRGMVLLCVKRMLYGKELIPWQPEMLVDTDRSSVIPPTALRVLIFIAWRGDYADNGQADYAVQGSEPYGWVMQQAAWSPPKNTDQVNERIQLEDFRGKVDSASKRITVHSTFVESLTDVVSERHFKQYRDVGFDPSMDVGEKDIVKFNKLRYDKKKTIDNAEISDYVQEAAFCWCLQYRCRVTLINSDFKLMVLKNGFAWKIELIMLFKVLNQWVDDATSCLVAS</sequence>
<proteinExistence type="predicted"/>
<evidence type="ECO:0000313" key="1">
    <source>
        <dbReference type="EMBL" id="KAJ9540877.1"/>
    </source>
</evidence>
<name>A0AA38VWM7_9ASTR</name>
<accession>A0AA38VWM7</accession>
<organism evidence="1 2">
    <name type="scientific">Centaurea solstitialis</name>
    <name type="common">yellow star-thistle</name>
    <dbReference type="NCBI Taxonomy" id="347529"/>
    <lineage>
        <taxon>Eukaryota</taxon>
        <taxon>Viridiplantae</taxon>
        <taxon>Streptophyta</taxon>
        <taxon>Embryophyta</taxon>
        <taxon>Tracheophyta</taxon>
        <taxon>Spermatophyta</taxon>
        <taxon>Magnoliopsida</taxon>
        <taxon>eudicotyledons</taxon>
        <taxon>Gunneridae</taxon>
        <taxon>Pentapetalae</taxon>
        <taxon>asterids</taxon>
        <taxon>campanulids</taxon>
        <taxon>Asterales</taxon>
        <taxon>Asteraceae</taxon>
        <taxon>Carduoideae</taxon>
        <taxon>Cardueae</taxon>
        <taxon>Centaureinae</taxon>
        <taxon>Centaurea</taxon>
    </lineage>
</organism>